<dbReference type="CDD" id="cd17574">
    <property type="entry name" value="REC_OmpR"/>
    <property type="match status" value="1"/>
</dbReference>
<dbReference type="InterPro" id="IPR001789">
    <property type="entry name" value="Sig_transdc_resp-reg_receiver"/>
</dbReference>
<evidence type="ECO:0000313" key="13">
    <source>
        <dbReference type="Proteomes" id="UP000579281"/>
    </source>
</evidence>
<dbReference type="Pfam" id="PF00072">
    <property type="entry name" value="Response_reg"/>
    <property type="match status" value="1"/>
</dbReference>
<evidence type="ECO:0000256" key="2">
    <source>
        <dbReference type="ARBA" id="ARBA00022553"/>
    </source>
</evidence>
<evidence type="ECO:0000313" key="12">
    <source>
        <dbReference type="EMBL" id="MBB6213975.1"/>
    </source>
</evidence>
<keyword evidence="2 8" id="KW-0597">Phosphoprotein</keyword>
<feature type="domain" description="OmpR/PhoB-type" evidence="11">
    <location>
        <begin position="130"/>
        <end position="229"/>
    </location>
</feature>
<dbReference type="Pfam" id="PF00486">
    <property type="entry name" value="Trans_reg_C"/>
    <property type="match status" value="1"/>
</dbReference>
<dbReference type="SMART" id="SM00448">
    <property type="entry name" value="REC"/>
    <property type="match status" value="1"/>
</dbReference>
<dbReference type="Gene3D" id="1.10.10.10">
    <property type="entry name" value="Winged helix-like DNA-binding domain superfamily/Winged helix DNA-binding domain"/>
    <property type="match status" value="1"/>
</dbReference>
<evidence type="ECO:0000259" key="10">
    <source>
        <dbReference type="PROSITE" id="PS50110"/>
    </source>
</evidence>
<dbReference type="Gene3D" id="3.40.50.2300">
    <property type="match status" value="1"/>
</dbReference>
<comment type="function">
    <text evidence="7">May play the central regulatory role in sporulation. It may be an element of the effector pathway responsible for the activation of sporulation genes in response to nutritional stress. Spo0A may act in concert with spo0H (a sigma factor) to control the expression of some genes that are critical to the sporulation process.</text>
</comment>
<reference evidence="12 13" key="1">
    <citation type="submission" date="2020-08" db="EMBL/GenBank/DDBJ databases">
        <title>Genomic Encyclopedia of Type Strains, Phase IV (KMG-IV): sequencing the most valuable type-strain genomes for metagenomic binning, comparative biology and taxonomic classification.</title>
        <authorList>
            <person name="Goeker M."/>
        </authorList>
    </citation>
    <scope>NUCLEOTIDE SEQUENCE [LARGE SCALE GENOMIC DNA]</scope>
    <source>
        <strain evidence="12 13">DSM 103526</strain>
    </source>
</reference>
<keyword evidence="13" id="KW-1185">Reference proteome</keyword>
<dbReference type="PANTHER" id="PTHR48111:SF54">
    <property type="entry name" value="STAGE 0 SPORULATION PROTEIN A HOMOLOG"/>
    <property type="match status" value="1"/>
</dbReference>
<dbReference type="EMBL" id="JACHEN010000001">
    <property type="protein sequence ID" value="MBB6213975.1"/>
    <property type="molecule type" value="Genomic_DNA"/>
</dbReference>
<dbReference type="Gene3D" id="6.10.250.690">
    <property type="match status" value="1"/>
</dbReference>
<dbReference type="InterPro" id="IPR039420">
    <property type="entry name" value="WalR-like"/>
</dbReference>
<keyword evidence="5 9" id="KW-0238">DNA-binding</keyword>
<dbReference type="GO" id="GO:0005829">
    <property type="term" value="C:cytosol"/>
    <property type="evidence" value="ECO:0007669"/>
    <property type="project" value="TreeGrafter"/>
</dbReference>
<dbReference type="SUPFAM" id="SSF46894">
    <property type="entry name" value="C-terminal effector domain of the bipartite response regulators"/>
    <property type="match status" value="1"/>
</dbReference>
<keyword evidence="3" id="KW-0902">Two-component regulatory system</keyword>
<protein>
    <recommendedName>
        <fullName evidence="1">Stage 0 sporulation protein A homolog</fullName>
    </recommendedName>
</protein>
<dbReference type="FunFam" id="3.40.50.2300:FF:000001">
    <property type="entry name" value="DNA-binding response regulator PhoB"/>
    <property type="match status" value="1"/>
</dbReference>
<dbReference type="RefSeq" id="WP_184306978.1">
    <property type="nucleotide sequence ID" value="NZ_JACHEN010000001.1"/>
</dbReference>
<evidence type="ECO:0000256" key="5">
    <source>
        <dbReference type="ARBA" id="ARBA00023125"/>
    </source>
</evidence>
<dbReference type="GO" id="GO:0032993">
    <property type="term" value="C:protein-DNA complex"/>
    <property type="evidence" value="ECO:0007669"/>
    <property type="project" value="TreeGrafter"/>
</dbReference>
<dbReference type="GO" id="GO:0000976">
    <property type="term" value="F:transcription cis-regulatory region binding"/>
    <property type="evidence" value="ECO:0007669"/>
    <property type="project" value="TreeGrafter"/>
</dbReference>
<proteinExistence type="predicted"/>
<feature type="domain" description="Response regulatory" evidence="10">
    <location>
        <begin position="4"/>
        <end position="118"/>
    </location>
</feature>
<dbReference type="Proteomes" id="UP000579281">
    <property type="component" value="Unassembled WGS sequence"/>
</dbReference>
<evidence type="ECO:0000256" key="3">
    <source>
        <dbReference type="ARBA" id="ARBA00023012"/>
    </source>
</evidence>
<dbReference type="InterPro" id="IPR016032">
    <property type="entry name" value="Sig_transdc_resp-reg_C-effctor"/>
</dbReference>
<evidence type="ECO:0000259" key="11">
    <source>
        <dbReference type="PROSITE" id="PS51755"/>
    </source>
</evidence>
<evidence type="ECO:0000256" key="4">
    <source>
        <dbReference type="ARBA" id="ARBA00023015"/>
    </source>
</evidence>
<dbReference type="GO" id="GO:0000156">
    <property type="term" value="F:phosphorelay response regulator activity"/>
    <property type="evidence" value="ECO:0007669"/>
    <property type="project" value="TreeGrafter"/>
</dbReference>
<name>A0A841KUW6_9FIRM</name>
<dbReference type="InterPro" id="IPR001867">
    <property type="entry name" value="OmpR/PhoB-type_DNA-bd"/>
</dbReference>
<keyword evidence="4" id="KW-0805">Transcription regulation</keyword>
<dbReference type="GO" id="GO:0006355">
    <property type="term" value="P:regulation of DNA-templated transcription"/>
    <property type="evidence" value="ECO:0007669"/>
    <property type="project" value="InterPro"/>
</dbReference>
<dbReference type="AlphaFoldDB" id="A0A841KUW6"/>
<feature type="modified residue" description="4-aspartylphosphate" evidence="8">
    <location>
        <position position="53"/>
    </location>
</feature>
<evidence type="ECO:0000256" key="8">
    <source>
        <dbReference type="PROSITE-ProRule" id="PRU00169"/>
    </source>
</evidence>
<dbReference type="PROSITE" id="PS50110">
    <property type="entry name" value="RESPONSE_REGULATORY"/>
    <property type="match status" value="1"/>
</dbReference>
<keyword evidence="6" id="KW-0804">Transcription</keyword>
<evidence type="ECO:0000256" key="7">
    <source>
        <dbReference type="ARBA" id="ARBA00024867"/>
    </source>
</evidence>
<accession>A0A841KUW6</accession>
<dbReference type="InterPro" id="IPR011006">
    <property type="entry name" value="CheY-like_superfamily"/>
</dbReference>
<comment type="caution">
    <text evidence="12">The sequence shown here is derived from an EMBL/GenBank/DDBJ whole genome shotgun (WGS) entry which is preliminary data.</text>
</comment>
<sequence>MKHKILIVEDEHSIRSLLKVSLLHSDYIIIEAATGEEGLSKARAEEPQVVILDVMLPGMDGFMVCEMLRREFRNIGIIMLTARGQDTDKICGLKFGADDYVIKPFNPTELALRVAALLRRMEGGTKTTESKYIERQPFAIDIVGRKVFKEGRVIEMTPKEYLLMKLFLENPGKAFTRDELMNVVWGWDYIGDTKIVDVNIRRLRTKIEDDSSSPIYIETVWGTGYRWKVEQ</sequence>
<evidence type="ECO:0000256" key="9">
    <source>
        <dbReference type="PROSITE-ProRule" id="PRU01091"/>
    </source>
</evidence>
<dbReference type="FunFam" id="1.10.10.10:FF:000018">
    <property type="entry name" value="DNA-binding response regulator ResD"/>
    <property type="match status" value="1"/>
</dbReference>
<dbReference type="InterPro" id="IPR036388">
    <property type="entry name" value="WH-like_DNA-bd_sf"/>
</dbReference>
<feature type="DNA-binding region" description="OmpR/PhoB-type" evidence="9">
    <location>
        <begin position="130"/>
        <end position="229"/>
    </location>
</feature>
<gene>
    <name evidence="12" type="ORF">HNQ80_000044</name>
</gene>
<evidence type="ECO:0000256" key="1">
    <source>
        <dbReference type="ARBA" id="ARBA00018672"/>
    </source>
</evidence>
<dbReference type="SMART" id="SM00862">
    <property type="entry name" value="Trans_reg_C"/>
    <property type="match status" value="1"/>
</dbReference>
<dbReference type="CDD" id="cd00383">
    <property type="entry name" value="trans_reg_C"/>
    <property type="match status" value="1"/>
</dbReference>
<dbReference type="SUPFAM" id="SSF52172">
    <property type="entry name" value="CheY-like"/>
    <property type="match status" value="1"/>
</dbReference>
<dbReference type="PANTHER" id="PTHR48111">
    <property type="entry name" value="REGULATOR OF RPOS"/>
    <property type="match status" value="1"/>
</dbReference>
<evidence type="ECO:0000256" key="6">
    <source>
        <dbReference type="ARBA" id="ARBA00023163"/>
    </source>
</evidence>
<organism evidence="12 13">
    <name type="scientific">Anaerosolibacter carboniphilus</name>
    <dbReference type="NCBI Taxonomy" id="1417629"/>
    <lineage>
        <taxon>Bacteria</taxon>
        <taxon>Bacillati</taxon>
        <taxon>Bacillota</taxon>
        <taxon>Clostridia</taxon>
        <taxon>Peptostreptococcales</taxon>
        <taxon>Thermotaleaceae</taxon>
        <taxon>Anaerosolibacter</taxon>
    </lineage>
</organism>
<dbReference type="PROSITE" id="PS51755">
    <property type="entry name" value="OMPR_PHOB"/>
    <property type="match status" value="1"/>
</dbReference>